<name>A0A1R1YFR9_9FUNG</name>
<dbReference type="EMBL" id="LSSM01001578">
    <property type="protein sequence ID" value="OMJ25771.1"/>
    <property type="molecule type" value="Genomic_DNA"/>
</dbReference>
<proteinExistence type="predicted"/>
<organism evidence="2 3">
    <name type="scientific">Smittium culicis</name>
    <dbReference type="NCBI Taxonomy" id="133412"/>
    <lineage>
        <taxon>Eukaryota</taxon>
        <taxon>Fungi</taxon>
        <taxon>Fungi incertae sedis</taxon>
        <taxon>Zoopagomycota</taxon>
        <taxon>Kickxellomycotina</taxon>
        <taxon>Harpellomycetes</taxon>
        <taxon>Harpellales</taxon>
        <taxon>Legeriomycetaceae</taxon>
        <taxon>Smittium</taxon>
    </lineage>
</organism>
<evidence type="ECO:0000256" key="1">
    <source>
        <dbReference type="SAM" id="MobiDB-lite"/>
    </source>
</evidence>
<protein>
    <submittedName>
        <fullName evidence="2">Uncharacterized protein</fullName>
    </submittedName>
</protein>
<feature type="compositionally biased region" description="Acidic residues" evidence="1">
    <location>
        <begin position="144"/>
        <end position="154"/>
    </location>
</feature>
<accession>A0A1R1YFR9</accession>
<feature type="region of interest" description="Disordered" evidence="1">
    <location>
        <begin position="132"/>
        <end position="154"/>
    </location>
</feature>
<gene>
    <name evidence="2" type="ORF">AYI69_g4179</name>
</gene>
<reference evidence="3" key="1">
    <citation type="submission" date="2017-01" db="EMBL/GenBank/DDBJ databases">
        <authorList>
            <person name="Wang Y."/>
            <person name="White M."/>
            <person name="Kvist S."/>
            <person name="Moncalvo J.-M."/>
        </authorList>
    </citation>
    <scope>NUCLEOTIDE SEQUENCE [LARGE SCALE GENOMIC DNA]</scope>
    <source>
        <strain evidence="3">ID-206-W2</strain>
    </source>
</reference>
<comment type="caution">
    <text evidence="2">The sequence shown here is derived from an EMBL/GenBank/DDBJ whole genome shotgun (WGS) entry which is preliminary data.</text>
</comment>
<dbReference type="Proteomes" id="UP000187429">
    <property type="component" value="Unassembled WGS sequence"/>
</dbReference>
<evidence type="ECO:0000313" key="3">
    <source>
        <dbReference type="Proteomes" id="UP000187429"/>
    </source>
</evidence>
<evidence type="ECO:0000313" key="2">
    <source>
        <dbReference type="EMBL" id="OMJ25771.1"/>
    </source>
</evidence>
<dbReference type="OrthoDB" id="114080at2759"/>
<keyword evidence="3" id="KW-1185">Reference proteome</keyword>
<sequence>MNLSLVVCGLVSRIFTLNQVMINELCALYALLVEWIPNLPGGTNGGASDFGNETDEVSINELLVPPANLADRLMQQLSMFANNEPGNGSKHLNGAVLGIESDILATKLSRLDEIPSGSAGLARNGSGIIRQVGGISSGPSQCGGDDDEDLGDPV</sequence>
<dbReference type="AlphaFoldDB" id="A0A1R1YFR9"/>